<dbReference type="InterPro" id="IPR001251">
    <property type="entry name" value="CRAL-TRIO_dom"/>
</dbReference>
<sequence length="314" mass="35239">MSNSHSGHDILSGHPGHLTPDQEQALSTFKQNLSSTGAYKPGSDSTPTSHDDAILLRFLRARKFDLQKAQKQFLDAESWRKENDIENLYANFDPQEFEAAKHFYPRWTGRRDKQGVPVYVYRLAALSGPVLKELQAVPQERRRQRITALWEFMTRFTTPLCTALPHPGNPPTPIVAVTSIIDFADCSVGTLWSLRSHLQQASTMATANYPETLHSVAVVNAPSYFGTVWGWIKNWFDEGTRNKIHVLGTDPGPTLLKLIDAENLPKMYGGQLDFKFEDEPNLDEDARKLIGDSVPKGPCLFVDGKVVIPERTAH</sequence>
<dbReference type="InterPro" id="IPR051026">
    <property type="entry name" value="PI/PC_transfer"/>
</dbReference>
<dbReference type="SMART" id="SM01100">
    <property type="entry name" value="CRAL_TRIO_N"/>
    <property type="match status" value="1"/>
</dbReference>
<dbReference type="InterPro" id="IPR036273">
    <property type="entry name" value="CRAL/TRIO_N_dom_sf"/>
</dbReference>
<gene>
    <name evidence="3" type="ORF">OE88DRAFT_1438402</name>
</gene>
<dbReference type="Proteomes" id="UP000305948">
    <property type="component" value="Unassembled WGS sequence"/>
</dbReference>
<proteinExistence type="predicted"/>
<dbReference type="Gene3D" id="3.40.525.10">
    <property type="entry name" value="CRAL-TRIO lipid binding domain"/>
    <property type="match status" value="1"/>
</dbReference>
<dbReference type="EMBL" id="ML213509">
    <property type="protein sequence ID" value="TFK52692.1"/>
    <property type="molecule type" value="Genomic_DNA"/>
</dbReference>
<name>A0A5C3N676_9AGAM</name>
<feature type="domain" description="CRAL-TRIO" evidence="2">
    <location>
        <begin position="96"/>
        <end position="276"/>
    </location>
</feature>
<dbReference type="SUPFAM" id="SSF52087">
    <property type="entry name" value="CRAL/TRIO domain"/>
    <property type="match status" value="1"/>
</dbReference>
<dbReference type="Pfam" id="PF03765">
    <property type="entry name" value="CRAL_TRIO_N"/>
    <property type="match status" value="1"/>
</dbReference>
<evidence type="ECO:0000313" key="4">
    <source>
        <dbReference type="Proteomes" id="UP000305948"/>
    </source>
</evidence>
<dbReference type="AlphaFoldDB" id="A0A5C3N676"/>
<reference evidence="3 4" key="1">
    <citation type="journal article" date="2019" name="Nat. Ecol. Evol.">
        <title>Megaphylogeny resolves global patterns of mushroom evolution.</title>
        <authorList>
            <person name="Varga T."/>
            <person name="Krizsan K."/>
            <person name="Foldi C."/>
            <person name="Dima B."/>
            <person name="Sanchez-Garcia M."/>
            <person name="Sanchez-Ramirez S."/>
            <person name="Szollosi G.J."/>
            <person name="Szarkandi J.G."/>
            <person name="Papp V."/>
            <person name="Albert L."/>
            <person name="Andreopoulos W."/>
            <person name="Angelini C."/>
            <person name="Antonin V."/>
            <person name="Barry K.W."/>
            <person name="Bougher N.L."/>
            <person name="Buchanan P."/>
            <person name="Buyck B."/>
            <person name="Bense V."/>
            <person name="Catcheside P."/>
            <person name="Chovatia M."/>
            <person name="Cooper J."/>
            <person name="Damon W."/>
            <person name="Desjardin D."/>
            <person name="Finy P."/>
            <person name="Geml J."/>
            <person name="Haridas S."/>
            <person name="Hughes K."/>
            <person name="Justo A."/>
            <person name="Karasinski D."/>
            <person name="Kautmanova I."/>
            <person name="Kiss B."/>
            <person name="Kocsube S."/>
            <person name="Kotiranta H."/>
            <person name="LaButti K.M."/>
            <person name="Lechner B.E."/>
            <person name="Liimatainen K."/>
            <person name="Lipzen A."/>
            <person name="Lukacs Z."/>
            <person name="Mihaltcheva S."/>
            <person name="Morgado L.N."/>
            <person name="Niskanen T."/>
            <person name="Noordeloos M.E."/>
            <person name="Ohm R.A."/>
            <person name="Ortiz-Santana B."/>
            <person name="Ovrebo C."/>
            <person name="Racz N."/>
            <person name="Riley R."/>
            <person name="Savchenko A."/>
            <person name="Shiryaev A."/>
            <person name="Soop K."/>
            <person name="Spirin V."/>
            <person name="Szebenyi C."/>
            <person name="Tomsovsky M."/>
            <person name="Tulloss R.E."/>
            <person name="Uehling J."/>
            <person name="Grigoriev I.V."/>
            <person name="Vagvolgyi C."/>
            <person name="Papp T."/>
            <person name="Martin F.M."/>
            <person name="Miettinen O."/>
            <person name="Hibbett D.S."/>
            <person name="Nagy L.G."/>
        </authorList>
    </citation>
    <scope>NUCLEOTIDE SEQUENCE [LARGE SCALE GENOMIC DNA]</scope>
    <source>
        <strain evidence="3 4">OMC1185</strain>
    </source>
</reference>
<evidence type="ECO:0000313" key="3">
    <source>
        <dbReference type="EMBL" id="TFK52692.1"/>
    </source>
</evidence>
<dbReference type="Pfam" id="PF00650">
    <property type="entry name" value="CRAL_TRIO"/>
    <property type="match status" value="1"/>
</dbReference>
<dbReference type="SUPFAM" id="SSF46938">
    <property type="entry name" value="CRAL/TRIO N-terminal domain"/>
    <property type="match status" value="1"/>
</dbReference>
<dbReference type="CDD" id="cd00170">
    <property type="entry name" value="SEC14"/>
    <property type="match status" value="1"/>
</dbReference>
<dbReference type="PANTHER" id="PTHR45657">
    <property type="entry name" value="CRAL-TRIO DOMAIN-CONTAINING PROTEIN YKL091C-RELATED"/>
    <property type="match status" value="1"/>
</dbReference>
<evidence type="ECO:0000259" key="2">
    <source>
        <dbReference type="PROSITE" id="PS50191"/>
    </source>
</evidence>
<dbReference type="InterPro" id="IPR011074">
    <property type="entry name" value="CRAL/TRIO_N_dom"/>
</dbReference>
<protein>
    <submittedName>
        <fullName evidence="3">CRAL/TRIO domain-containing protein</fullName>
    </submittedName>
</protein>
<organism evidence="3 4">
    <name type="scientific">Heliocybe sulcata</name>
    <dbReference type="NCBI Taxonomy" id="5364"/>
    <lineage>
        <taxon>Eukaryota</taxon>
        <taxon>Fungi</taxon>
        <taxon>Dikarya</taxon>
        <taxon>Basidiomycota</taxon>
        <taxon>Agaricomycotina</taxon>
        <taxon>Agaricomycetes</taxon>
        <taxon>Gloeophyllales</taxon>
        <taxon>Gloeophyllaceae</taxon>
        <taxon>Heliocybe</taxon>
    </lineage>
</organism>
<feature type="region of interest" description="Disordered" evidence="1">
    <location>
        <begin position="1"/>
        <end position="21"/>
    </location>
</feature>
<dbReference type="STRING" id="5364.A0A5C3N676"/>
<keyword evidence="4" id="KW-1185">Reference proteome</keyword>
<dbReference type="PANTHER" id="PTHR45657:SF3">
    <property type="entry name" value="TRANSPORTER, PUTATIVE (AFU_ORTHOLOGUE AFUA_5G09260)-RELATED"/>
    <property type="match status" value="1"/>
</dbReference>
<dbReference type="InterPro" id="IPR036865">
    <property type="entry name" value="CRAL-TRIO_dom_sf"/>
</dbReference>
<accession>A0A5C3N676</accession>
<dbReference type="Gene3D" id="1.10.8.20">
    <property type="entry name" value="N-terminal domain of phosphatidylinositol transfer protein sec14p"/>
    <property type="match status" value="1"/>
</dbReference>
<evidence type="ECO:0000256" key="1">
    <source>
        <dbReference type="SAM" id="MobiDB-lite"/>
    </source>
</evidence>
<dbReference type="SMART" id="SM00516">
    <property type="entry name" value="SEC14"/>
    <property type="match status" value="1"/>
</dbReference>
<dbReference type="PROSITE" id="PS50191">
    <property type="entry name" value="CRAL_TRIO"/>
    <property type="match status" value="1"/>
</dbReference>
<dbReference type="OrthoDB" id="30289at2759"/>